<keyword evidence="16" id="KW-1185">Reference proteome</keyword>
<dbReference type="RefSeq" id="XP_022457957.1">
    <property type="nucleotide sequence ID" value="XM_022604147.1"/>
</dbReference>
<evidence type="ECO:0000313" key="15">
    <source>
        <dbReference type="EMBL" id="CDK25947.1"/>
    </source>
</evidence>
<keyword evidence="12" id="KW-0012">Acyltransferase</keyword>
<organism evidence="15 16">
    <name type="scientific">Kuraishia capsulata CBS 1993</name>
    <dbReference type="NCBI Taxonomy" id="1382522"/>
    <lineage>
        <taxon>Eukaryota</taxon>
        <taxon>Fungi</taxon>
        <taxon>Dikarya</taxon>
        <taxon>Ascomycota</taxon>
        <taxon>Saccharomycotina</taxon>
        <taxon>Pichiomycetes</taxon>
        <taxon>Pichiales</taxon>
        <taxon>Pichiaceae</taxon>
        <taxon>Kuraishia</taxon>
    </lineage>
</organism>
<evidence type="ECO:0000256" key="8">
    <source>
        <dbReference type="ARBA" id="ARBA00023098"/>
    </source>
</evidence>
<feature type="region of interest" description="Disordered" evidence="13">
    <location>
        <begin position="1"/>
        <end position="26"/>
    </location>
</feature>
<dbReference type="Pfam" id="PF10998">
    <property type="entry name" value="DUF2838"/>
    <property type="match status" value="1"/>
</dbReference>
<keyword evidence="6 14" id="KW-0812">Transmembrane</keyword>
<reference evidence="15" key="2">
    <citation type="submission" date="2014-02" db="EMBL/GenBank/DDBJ databases">
        <title>Complete DNA sequence of /Kuraishia capsulata/ illustrates novel genomic features among budding yeasts (/Saccharomycotina/).</title>
        <authorList>
            <person name="Morales L."/>
            <person name="Noel B."/>
            <person name="Porcel B."/>
            <person name="Marcet-Houben M."/>
            <person name="Hullo M-F."/>
            <person name="Sacerdot C."/>
            <person name="Tekaia F."/>
            <person name="Leh-Louis V."/>
            <person name="Despons L."/>
            <person name="Khanna V."/>
            <person name="Aury J-M."/>
            <person name="Barbe V."/>
            <person name="Couloux A."/>
            <person name="Labadie K."/>
            <person name="Pelletier E."/>
            <person name="Souciet J-L."/>
            <person name="Boekhout T."/>
            <person name="Gabaldon T."/>
            <person name="Wincker P."/>
            <person name="Dujon B."/>
        </authorList>
    </citation>
    <scope>NUCLEOTIDE SEQUENCE</scope>
    <source>
        <strain evidence="15">CBS 1993</strain>
    </source>
</reference>
<evidence type="ECO:0000313" key="16">
    <source>
        <dbReference type="Proteomes" id="UP000019384"/>
    </source>
</evidence>
<sequence>MNREDSASSYGSNEGDYSDAESTRNADAVSLHTEDASIFDLLDPFAMTTELSKRTYNKVKMNTEQLKAIAMKQKDKVLKLTANDEEMAKLKLHMSQRVDKLYQRLSSTLTASKTEKFYYACALYFVFFSGLVIGKYPEWYHVLYTGVLAILLPIRLLTYYKVGYGYYLVDLCYYVNILCLVYIWIFPESKILFVSCFAFTFGTLSFAVITWRNSLVLHSIEKTTSSFIHVVPPVTMYVITHQISPEYKEIRFPGCAKVENWNFKYGIAYTSLFYLIWQSAYHYFITIKRAKKIKAGRVTSFEHLRKSYANTTIGKFVNGLPGILPVVAFTFIQFSYQLATMSFCPLLFKYKTLASVFLSFIFFWASYNGATYYVDVFGKKFEKEVIRLQNEISELQAQAPSPPGSSSALAKDVTSGEEAAALEKDTRKSK</sequence>
<dbReference type="GO" id="GO:0090640">
    <property type="term" value="P:phosphatidylcholine biosynthesis from sn-glycero-3-phosphocholine"/>
    <property type="evidence" value="ECO:0007669"/>
    <property type="project" value="EnsemblFungi"/>
</dbReference>
<keyword evidence="4" id="KW-0444">Lipid biosynthesis</keyword>
<comment type="subcellular location">
    <subcellularLocation>
        <location evidence="1">Membrane</location>
        <topology evidence="1">Multi-pass membrane protein</topology>
    </subcellularLocation>
</comment>
<name>W6MM20_9ASCO</name>
<keyword evidence="11" id="KW-1208">Phospholipid metabolism</keyword>
<dbReference type="AlphaFoldDB" id="W6MM20"/>
<feature type="transmembrane region" description="Helical" evidence="14">
    <location>
        <begin position="191"/>
        <end position="211"/>
    </location>
</feature>
<proteinExistence type="inferred from homology"/>
<dbReference type="PANTHER" id="PTHR31201">
    <property type="entry name" value="OS01G0585100 PROTEIN"/>
    <property type="match status" value="1"/>
</dbReference>
<evidence type="ECO:0000256" key="3">
    <source>
        <dbReference type="ARBA" id="ARBA00019082"/>
    </source>
</evidence>
<dbReference type="OrthoDB" id="406287at2759"/>
<keyword evidence="10" id="KW-0594">Phospholipid biosynthesis</keyword>
<feature type="transmembrane region" description="Helical" evidence="14">
    <location>
        <begin position="263"/>
        <end position="284"/>
    </location>
</feature>
<dbReference type="GO" id="GO:0036151">
    <property type="term" value="P:phosphatidylcholine acyl-chain remodeling"/>
    <property type="evidence" value="ECO:0007669"/>
    <property type="project" value="EnsemblFungi"/>
</dbReference>
<feature type="transmembrane region" description="Helical" evidence="14">
    <location>
        <begin position="356"/>
        <end position="374"/>
    </location>
</feature>
<evidence type="ECO:0000256" key="2">
    <source>
        <dbReference type="ARBA" id="ARBA00006675"/>
    </source>
</evidence>
<feature type="region of interest" description="Disordered" evidence="13">
    <location>
        <begin position="396"/>
        <end position="430"/>
    </location>
</feature>
<evidence type="ECO:0000256" key="7">
    <source>
        <dbReference type="ARBA" id="ARBA00022989"/>
    </source>
</evidence>
<dbReference type="GO" id="GO:0106158">
    <property type="term" value="F:glycero-3-phosphocholine acyltransferase activity"/>
    <property type="evidence" value="ECO:0007669"/>
    <property type="project" value="EnsemblFungi"/>
</dbReference>
<feature type="transmembrane region" description="Helical" evidence="14">
    <location>
        <begin position="223"/>
        <end position="243"/>
    </location>
</feature>
<evidence type="ECO:0000256" key="6">
    <source>
        <dbReference type="ARBA" id="ARBA00022692"/>
    </source>
</evidence>
<feature type="transmembrane region" description="Helical" evidence="14">
    <location>
        <begin position="139"/>
        <end position="157"/>
    </location>
</feature>
<evidence type="ECO:0000256" key="12">
    <source>
        <dbReference type="ARBA" id="ARBA00023315"/>
    </source>
</evidence>
<evidence type="ECO:0000256" key="9">
    <source>
        <dbReference type="ARBA" id="ARBA00023136"/>
    </source>
</evidence>
<keyword evidence="7 14" id="KW-1133">Transmembrane helix</keyword>
<dbReference type="GeneID" id="34519345"/>
<keyword evidence="5" id="KW-0808">Transferase</keyword>
<evidence type="ECO:0000256" key="14">
    <source>
        <dbReference type="SAM" id="Phobius"/>
    </source>
</evidence>
<feature type="compositionally biased region" description="Low complexity" evidence="13">
    <location>
        <begin position="396"/>
        <end position="410"/>
    </location>
</feature>
<dbReference type="PANTHER" id="PTHR31201:SF1">
    <property type="entry name" value="GLYCEROPHOSPHOCHOLINE ACYLTRANSFERASE 1"/>
    <property type="match status" value="1"/>
</dbReference>
<feature type="transmembrane region" description="Helical" evidence="14">
    <location>
        <begin position="164"/>
        <end position="185"/>
    </location>
</feature>
<evidence type="ECO:0000256" key="5">
    <source>
        <dbReference type="ARBA" id="ARBA00022679"/>
    </source>
</evidence>
<keyword evidence="9 14" id="KW-0472">Membrane</keyword>
<comment type="similarity">
    <text evidence="2">Belongs to the GPC1 family.</text>
</comment>
<protein>
    <recommendedName>
        <fullName evidence="3">Glycerophosphocholine acyltransferase 1</fullName>
    </recommendedName>
</protein>
<dbReference type="EMBL" id="HG793126">
    <property type="protein sequence ID" value="CDK25947.1"/>
    <property type="molecule type" value="Genomic_DNA"/>
</dbReference>
<evidence type="ECO:0000256" key="13">
    <source>
        <dbReference type="SAM" id="MobiDB-lite"/>
    </source>
</evidence>
<keyword evidence="8" id="KW-0443">Lipid metabolism</keyword>
<feature type="compositionally biased region" description="Basic and acidic residues" evidence="13">
    <location>
        <begin position="421"/>
        <end position="430"/>
    </location>
</feature>
<gene>
    <name evidence="15" type="ORF">KUCA_T00001918001</name>
</gene>
<reference evidence="15" key="1">
    <citation type="submission" date="2013-12" db="EMBL/GenBank/DDBJ databases">
        <authorList>
            <person name="Genoscope - CEA"/>
        </authorList>
    </citation>
    <scope>NUCLEOTIDE SEQUENCE</scope>
    <source>
        <strain evidence="15">CBS 1993</strain>
    </source>
</reference>
<accession>W6MM20</accession>
<evidence type="ECO:0000256" key="10">
    <source>
        <dbReference type="ARBA" id="ARBA00023209"/>
    </source>
</evidence>
<dbReference type="InterPro" id="IPR021261">
    <property type="entry name" value="GPCAT"/>
</dbReference>
<evidence type="ECO:0000256" key="4">
    <source>
        <dbReference type="ARBA" id="ARBA00022516"/>
    </source>
</evidence>
<evidence type="ECO:0000256" key="1">
    <source>
        <dbReference type="ARBA" id="ARBA00004141"/>
    </source>
</evidence>
<dbReference type="HOGENOM" id="CLU_018994_1_2_1"/>
<feature type="transmembrane region" description="Helical" evidence="14">
    <location>
        <begin position="316"/>
        <end position="336"/>
    </location>
</feature>
<dbReference type="GO" id="GO:0016020">
    <property type="term" value="C:membrane"/>
    <property type="evidence" value="ECO:0007669"/>
    <property type="project" value="UniProtKB-SubCell"/>
</dbReference>
<dbReference type="Proteomes" id="UP000019384">
    <property type="component" value="Unassembled WGS sequence"/>
</dbReference>
<feature type="transmembrane region" description="Helical" evidence="14">
    <location>
        <begin position="117"/>
        <end position="133"/>
    </location>
</feature>
<evidence type="ECO:0000256" key="11">
    <source>
        <dbReference type="ARBA" id="ARBA00023264"/>
    </source>
</evidence>